<keyword evidence="5 12" id="KW-0732">Signal</keyword>
<organism evidence="15 16">
    <name type="scientific">Poritiphilus flavus</name>
    <dbReference type="NCBI Taxonomy" id="2697053"/>
    <lineage>
        <taxon>Bacteria</taxon>
        <taxon>Pseudomonadati</taxon>
        <taxon>Bacteroidota</taxon>
        <taxon>Flavobacteriia</taxon>
        <taxon>Flavobacteriales</taxon>
        <taxon>Flavobacteriaceae</taxon>
        <taxon>Poritiphilus</taxon>
    </lineage>
</organism>
<evidence type="ECO:0000256" key="2">
    <source>
        <dbReference type="ARBA" id="ARBA00022448"/>
    </source>
</evidence>
<keyword evidence="3 10" id="KW-1134">Transmembrane beta strand</keyword>
<dbReference type="SUPFAM" id="SSF56935">
    <property type="entry name" value="Porins"/>
    <property type="match status" value="1"/>
</dbReference>
<dbReference type="Proteomes" id="UP000475249">
    <property type="component" value="Unassembled WGS sequence"/>
</dbReference>
<evidence type="ECO:0000256" key="8">
    <source>
        <dbReference type="ARBA" id="ARBA00023170"/>
    </source>
</evidence>
<dbReference type="Gene3D" id="2.60.40.1120">
    <property type="entry name" value="Carboxypeptidase-like, regulatory domain"/>
    <property type="match status" value="1"/>
</dbReference>
<sequence>MKLYLIVLLTVACLISVKAQECNNILIGEVVDFHDQSPLVDANISIVNQSGNALSDPNGKFSIKGLCNGTIELEVSHPECKTQFIEVEIQGDSYVKITLEHHLEELEEVKVTGKVNGEKTNSAQETTLTASELERFSSASLGDALRQISGVSSLNTGANIVKPVIQGLSGSRVLVLNNGVRMQDMEWGDEHAPNVDINSADRVTLVKGAAALKYGGDAIGGLVLLEKEPVRAVDSLYGNLILNGVTNGRGGTVGTEIIKSYENGWFARGQLSYKRLGDLEAPDYVLTNTGVEQLGLSLSVGKRDFQQGWEAYYSYFKTDIAILRASHIGNVDDLIQSINSGQPSIIEPFSYDIVAPRQEVGHHLGKLNFYKRFEGSGRLSLQYDFQRNQRFEFDVRVGDDRDKPAIDLRLTTHTLNADYKLDSNSDYKLHFGLLGRYQENFANPDTGVRRLIPDYERYDFGAFITTEYYLSTSFIIDAGLRYDFNRVDAQKFYRTSRWLERGYDQEFEDLVVEDLGTQLLTNPVFNYSNFSATVGFQHNISELSMLRFNYALAQRAPNPAELFSDGLHHSAARIELGDLRIENETSHKISVALERDSDRWGYNIAPFANFISDFILLEPSGVEFTIRGAFPVWSYRQTDARILGVDASAYSQWLENWRTEHQFSIAKGTDSENDIALINIPAARFRNSLIYTRENWNDLRISLESQYVFRQNEFPPNLNVFSPIQDEEVLLEINTPPDAYHLLGLDAEMKFELSDKHRLTAGLNLSNLLNVSYRDYLNRQRFFADDLGRNIALRLKLSF</sequence>
<dbReference type="InterPro" id="IPR036942">
    <property type="entry name" value="Beta-barrel_TonB_sf"/>
</dbReference>
<comment type="caution">
    <text evidence="15">The sequence shown here is derived from an EMBL/GenBank/DDBJ whole genome shotgun (WGS) entry which is preliminary data.</text>
</comment>
<keyword evidence="8 15" id="KW-0675">Receptor</keyword>
<dbReference type="RefSeq" id="WP_161436561.1">
    <property type="nucleotide sequence ID" value="NZ_WXYO01000007.1"/>
</dbReference>
<dbReference type="Pfam" id="PF00593">
    <property type="entry name" value="TonB_dep_Rec_b-barrel"/>
    <property type="match status" value="1"/>
</dbReference>
<keyword evidence="2 10" id="KW-0813">Transport</keyword>
<accession>A0A6L9EFR4</accession>
<dbReference type="AlphaFoldDB" id="A0A6L9EFR4"/>
<feature type="domain" description="TonB-dependent receptor-like beta-barrel" evidence="13">
    <location>
        <begin position="364"/>
        <end position="768"/>
    </location>
</feature>
<name>A0A6L9EFR4_9FLAO</name>
<evidence type="ECO:0000256" key="3">
    <source>
        <dbReference type="ARBA" id="ARBA00022452"/>
    </source>
</evidence>
<dbReference type="Gene3D" id="2.40.170.20">
    <property type="entry name" value="TonB-dependent receptor, beta-barrel domain"/>
    <property type="match status" value="1"/>
</dbReference>
<evidence type="ECO:0000256" key="5">
    <source>
        <dbReference type="ARBA" id="ARBA00022729"/>
    </source>
</evidence>
<comment type="similarity">
    <text evidence="10 11">Belongs to the TonB-dependent receptor family.</text>
</comment>
<dbReference type="InterPro" id="IPR037066">
    <property type="entry name" value="Plug_dom_sf"/>
</dbReference>
<feature type="domain" description="TonB-dependent receptor plug" evidence="14">
    <location>
        <begin position="122"/>
        <end position="221"/>
    </location>
</feature>
<dbReference type="Pfam" id="PF13715">
    <property type="entry name" value="CarbopepD_reg_2"/>
    <property type="match status" value="1"/>
</dbReference>
<dbReference type="InterPro" id="IPR039426">
    <property type="entry name" value="TonB-dep_rcpt-like"/>
</dbReference>
<dbReference type="Gene3D" id="2.170.130.10">
    <property type="entry name" value="TonB-dependent receptor, plug domain"/>
    <property type="match status" value="1"/>
</dbReference>
<evidence type="ECO:0000256" key="9">
    <source>
        <dbReference type="ARBA" id="ARBA00023237"/>
    </source>
</evidence>
<keyword evidence="9 10" id="KW-0998">Cell outer membrane</keyword>
<comment type="subcellular location">
    <subcellularLocation>
        <location evidence="1 10">Cell outer membrane</location>
        <topology evidence="1 10">Multi-pass membrane protein</topology>
    </subcellularLocation>
</comment>
<evidence type="ECO:0000256" key="10">
    <source>
        <dbReference type="PROSITE-ProRule" id="PRU01360"/>
    </source>
</evidence>
<keyword evidence="7 10" id="KW-0472">Membrane</keyword>
<dbReference type="Pfam" id="PF07715">
    <property type="entry name" value="Plug"/>
    <property type="match status" value="1"/>
</dbReference>
<feature type="chain" id="PRO_5027055274" evidence="12">
    <location>
        <begin position="20"/>
        <end position="799"/>
    </location>
</feature>
<feature type="signal peptide" evidence="12">
    <location>
        <begin position="1"/>
        <end position="19"/>
    </location>
</feature>
<evidence type="ECO:0000256" key="12">
    <source>
        <dbReference type="SAM" id="SignalP"/>
    </source>
</evidence>
<evidence type="ECO:0000259" key="13">
    <source>
        <dbReference type="Pfam" id="PF00593"/>
    </source>
</evidence>
<dbReference type="EMBL" id="WXYO01000007">
    <property type="protein sequence ID" value="NAS13521.1"/>
    <property type="molecule type" value="Genomic_DNA"/>
</dbReference>
<keyword evidence="16" id="KW-1185">Reference proteome</keyword>
<dbReference type="GO" id="GO:0044718">
    <property type="term" value="P:siderophore transmembrane transport"/>
    <property type="evidence" value="ECO:0007669"/>
    <property type="project" value="TreeGrafter"/>
</dbReference>
<dbReference type="SUPFAM" id="SSF49464">
    <property type="entry name" value="Carboxypeptidase regulatory domain-like"/>
    <property type="match status" value="1"/>
</dbReference>
<dbReference type="GO" id="GO:0015344">
    <property type="term" value="F:siderophore uptake transmembrane transporter activity"/>
    <property type="evidence" value="ECO:0007669"/>
    <property type="project" value="TreeGrafter"/>
</dbReference>
<dbReference type="InterPro" id="IPR008969">
    <property type="entry name" value="CarboxyPept-like_regulatory"/>
</dbReference>
<dbReference type="PROSITE" id="PS52016">
    <property type="entry name" value="TONB_DEPENDENT_REC_3"/>
    <property type="match status" value="1"/>
</dbReference>
<evidence type="ECO:0000313" key="15">
    <source>
        <dbReference type="EMBL" id="NAS13521.1"/>
    </source>
</evidence>
<evidence type="ECO:0000256" key="6">
    <source>
        <dbReference type="ARBA" id="ARBA00023077"/>
    </source>
</evidence>
<dbReference type="InterPro" id="IPR000531">
    <property type="entry name" value="Beta-barrel_TonB"/>
</dbReference>
<protein>
    <submittedName>
        <fullName evidence="15">TonB-dependent receptor</fullName>
    </submittedName>
</protein>
<dbReference type="PANTHER" id="PTHR30069">
    <property type="entry name" value="TONB-DEPENDENT OUTER MEMBRANE RECEPTOR"/>
    <property type="match status" value="1"/>
</dbReference>
<reference evidence="15 16" key="1">
    <citation type="submission" date="2020-01" db="EMBL/GenBank/DDBJ databases">
        <title>Bacteria diversity of Porities sp.</title>
        <authorList>
            <person name="Wang G."/>
        </authorList>
    </citation>
    <scope>NUCLEOTIDE SEQUENCE [LARGE SCALE GENOMIC DNA]</scope>
    <source>
        <strain evidence="15 16">R33</strain>
    </source>
</reference>
<evidence type="ECO:0000256" key="1">
    <source>
        <dbReference type="ARBA" id="ARBA00004571"/>
    </source>
</evidence>
<dbReference type="PANTHER" id="PTHR30069:SF29">
    <property type="entry name" value="HEMOGLOBIN AND HEMOGLOBIN-HAPTOGLOBIN-BINDING PROTEIN 1-RELATED"/>
    <property type="match status" value="1"/>
</dbReference>
<evidence type="ECO:0000256" key="11">
    <source>
        <dbReference type="RuleBase" id="RU003357"/>
    </source>
</evidence>
<evidence type="ECO:0000256" key="7">
    <source>
        <dbReference type="ARBA" id="ARBA00023136"/>
    </source>
</evidence>
<evidence type="ECO:0000313" key="16">
    <source>
        <dbReference type="Proteomes" id="UP000475249"/>
    </source>
</evidence>
<proteinExistence type="inferred from homology"/>
<evidence type="ECO:0000256" key="4">
    <source>
        <dbReference type="ARBA" id="ARBA00022692"/>
    </source>
</evidence>
<dbReference type="InterPro" id="IPR012910">
    <property type="entry name" value="Plug_dom"/>
</dbReference>
<keyword evidence="4 10" id="KW-0812">Transmembrane</keyword>
<dbReference type="GO" id="GO:0009279">
    <property type="term" value="C:cell outer membrane"/>
    <property type="evidence" value="ECO:0007669"/>
    <property type="project" value="UniProtKB-SubCell"/>
</dbReference>
<keyword evidence="6 11" id="KW-0798">TonB box</keyword>
<gene>
    <name evidence="15" type="ORF">GTQ38_16030</name>
</gene>
<evidence type="ECO:0000259" key="14">
    <source>
        <dbReference type="Pfam" id="PF07715"/>
    </source>
</evidence>